<dbReference type="Proteomes" id="UP000234275">
    <property type="component" value="Unassembled WGS sequence"/>
</dbReference>
<dbReference type="RefSeq" id="XP_024706862.1">
    <property type="nucleotide sequence ID" value="XM_024852844.1"/>
</dbReference>
<sequence>MGMATQDSDLAQLWQQAVEDYEKRTKRSLRLAKSHDINDIMQSTEGLSLEFKEFRHDRSKVEKVRTAFKNNMWLIEKVVNTVNVVGSSTSAFPPAMPACLIFTAFGQVMESFATVSADYDKVMGFFDFTHRFFDRLSIIENRTPQQQPFQRCVSRVFSGMLIICSVAQEYAARKRFKKWFSSLIDGSDEALAGAISNMAEAVNELAQAVGLSTLRTVEVIDEVVQNMNGNVEFLVSQTRVFDKRTAAIQSDTGRIIKQNDELESKQDAMTEMQKETMEKLNEQSQLLNDAVRSFGHIQLGGNFGASFQTSLLKLDVVRLRLTRWGHAVGLANLNDVKSLKTADLAPEDKEQVQSLLEQIMELFEDAESASKRFKKRAGKTAAPALDPAQELDNVSASLHLKMQNLAIKRQGEITLEQSEWTLYEEKSFMRLIEDISELVDGLIDLFPESQEEQRRMCASEVSELSTNDESLQLLKEAAAGRDKLLSDTVVKAIHCTSTYTNSVVFSGPNSGFQVGNNSGKIHDVRFSGR</sequence>
<feature type="domain" description="Fungal death-pathway protein SesB" evidence="2">
    <location>
        <begin position="499"/>
        <end position="522"/>
    </location>
</feature>
<organism evidence="4 5">
    <name type="scientific">Aspergillus steynii IBT 23096</name>
    <dbReference type="NCBI Taxonomy" id="1392250"/>
    <lineage>
        <taxon>Eukaryota</taxon>
        <taxon>Fungi</taxon>
        <taxon>Dikarya</taxon>
        <taxon>Ascomycota</taxon>
        <taxon>Pezizomycotina</taxon>
        <taxon>Eurotiomycetes</taxon>
        <taxon>Eurotiomycetidae</taxon>
        <taxon>Eurotiales</taxon>
        <taxon>Aspergillaceae</taxon>
        <taxon>Aspergillus</taxon>
        <taxon>Aspergillus subgen. Circumdati</taxon>
    </lineage>
</organism>
<comment type="caution">
    <text evidence="4">The sequence shown here is derived from an EMBL/GenBank/DDBJ whole genome shotgun (WGS) entry which is preliminary data.</text>
</comment>
<keyword evidence="5" id="KW-1185">Reference proteome</keyword>
<dbReference type="InterPro" id="IPR031350">
    <property type="entry name" value="Goodbye_dom"/>
</dbReference>
<dbReference type="Pfam" id="PF14479">
    <property type="entry name" value="HeLo"/>
    <property type="match status" value="1"/>
</dbReference>
<dbReference type="OrthoDB" id="20872at2759"/>
<protein>
    <recommendedName>
        <fullName evidence="6">Prion-inhibition and propagation HeLo domain-containing protein</fullName>
    </recommendedName>
</protein>
<evidence type="ECO:0000313" key="5">
    <source>
        <dbReference type="Proteomes" id="UP000234275"/>
    </source>
</evidence>
<evidence type="ECO:0008006" key="6">
    <source>
        <dbReference type="Google" id="ProtNLM"/>
    </source>
</evidence>
<dbReference type="PANTHER" id="PTHR37542:SF3">
    <property type="entry name" value="PRION-INHIBITION AND PROPAGATION HELO DOMAIN-CONTAINING PROTEIN"/>
    <property type="match status" value="1"/>
</dbReference>
<dbReference type="InterPro" id="IPR031469">
    <property type="entry name" value="SesB_dom"/>
</dbReference>
<dbReference type="AlphaFoldDB" id="A0A2I2GFA2"/>
<dbReference type="STRING" id="1392250.A0A2I2GFA2"/>
<evidence type="ECO:0000313" key="4">
    <source>
        <dbReference type="EMBL" id="PLB51560.1"/>
    </source>
</evidence>
<proteinExistence type="predicted"/>
<evidence type="ECO:0000259" key="1">
    <source>
        <dbReference type="Pfam" id="PF14479"/>
    </source>
</evidence>
<dbReference type="PANTHER" id="PTHR37542">
    <property type="entry name" value="HELO DOMAIN-CONTAINING PROTEIN-RELATED"/>
    <property type="match status" value="1"/>
</dbReference>
<dbReference type="Pfam" id="PF17109">
    <property type="entry name" value="Goodbye"/>
    <property type="match status" value="1"/>
</dbReference>
<gene>
    <name evidence="4" type="ORF">P170DRAFT_471495</name>
</gene>
<dbReference type="InterPro" id="IPR029498">
    <property type="entry name" value="HeLo_dom"/>
</dbReference>
<dbReference type="InterPro" id="IPR038305">
    <property type="entry name" value="HeLo_sf"/>
</dbReference>
<feature type="domain" description="Prion-inhibition and propagation HeLo" evidence="1">
    <location>
        <begin position="285"/>
        <end position="474"/>
    </location>
</feature>
<reference evidence="4 5" key="1">
    <citation type="submission" date="2016-12" db="EMBL/GenBank/DDBJ databases">
        <title>The genomes of Aspergillus section Nigri reveals drivers in fungal speciation.</title>
        <authorList>
            <consortium name="DOE Joint Genome Institute"/>
            <person name="Vesth T.C."/>
            <person name="Nybo J."/>
            <person name="Theobald S."/>
            <person name="Brandl J."/>
            <person name="Frisvad J.C."/>
            <person name="Nielsen K.F."/>
            <person name="Lyhne E.K."/>
            <person name="Kogle M.E."/>
            <person name="Kuo A."/>
            <person name="Riley R."/>
            <person name="Clum A."/>
            <person name="Nolan M."/>
            <person name="Lipzen A."/>
            <person name="Salamov A."/>
            <person name="Henrissat B."/>
            <person name="Wiebenga A."/>
            <person name="De Vries R.P."/>
            <person name="Grigoriev I.V."/>
            <person name="Mortensen U.H."/>
            <person name="Andersen M.R."/>
            <person name="Baker S.E."/>
        </authorList>
    </citation>
    <scope>NUCLEOTIDE SEQUENCE [LARGE SCALE GENOMIC DNA]</scope>
    <source>
        <strain evidence="4 5">IBT 23096</strain>
    </source>
</reference>
<feature type="domain" description="Fungal STAND N-terminal Goodbye" evidence="3">
    <location>
        <begin position="14"/>
        <end position="137"/>
    </location>
</feature>
<accession>A0A2I2GFA2</accession>
<dbReference type="Gene3D" id="1.20.120.1020">
    <property type="entry name" value="Prion-inhibition and propagation, HeLo domain"/>
    <property type="match status" value="1"/>
</dbReference>
<evidence type="ECO:0000259" key="3">
    <source>
        <dbReference type="Pfam" id="PF17109"/>
    </source>
</evidence>
<dbReference type="GeneID" id="36560542"/>
<name>A0A2I2GFA2_9EURO</name>
<dbReference type="EMBL" id="MSFO01000002">
    <property type="protein sequence ID" value="PLB51560.1"/>
    <property type="molecule type" value="Genomic_DNA"/>
</dbReference>
<evidence type="ECO:0000259" key="2">
    <source>
        <dbReference type="Pfam" id="PF17046"/>
    </source>
</evidence>
<dbReference type="Pfam" id="PF17046">
    <property type="entry name" value="Ses_B"/>
    <property type="match status" value="1"/>
</dbReference>
<dbReference type="VEuPathDB" id="FungiDB:P170DRAFT_471495"/>